<keyword evidence="2" id="KW-0479">Metal-binding</keyword>
<evidence type="ECO:0000259" key="5">
    <source>
        <dbReference type="PROSITE" id="PS51296"/>
    </source>
</evidence>
<dbReference type="SUPFAM" id="SSF50022">
    <property type="entry name" value="ISP domain"/>
    <property type="match status" value="1"/>
</dbReference>
<keyword evidence="1" id="KW-0001">2Fe-2S</keyword>
<sequence>MKRLFCVVFAISALCACEKVNVKSPVLDMPVYMKVNLMNEAICLDILGGYYEIYPMEGNRLYVNRSGQDEVLYNNRLGERYGYSGVAIYHTFDGRYVAYDLCCPHELREDVRIRCSMDGTARCDSCGTVYNIGFQNGWPTSGPSQYPLKEYKVIQYVNEITVTN</sequence>
<keyword evidence="4" id="KW-0411">Iron-sulfur</keyword>
<comment type="caution">
    <text evidence="6">The sequence shown here is derived from an EMBL/GenBank/DDBJ whole genome shotgun (WGS) entry which is preliminary data.</text>
</comment>
<dbReference type="AlphaFoldDB" id="A0A940DJ55"/>
<evidence type="ECO:0000256" key="3">
    <source>
        <dbReference type="ARBA" id="ARBA00023004"/>
    </source>
</evidence>
<dbReference type="Proteomes" id="UP000712007">
    <property type="component" value="Unassembled WGS sequence"/>
</dbReference>
<evidence type="ECO:0000313" key="6">
    <source>
        <dbReference type="EMBL" id="MBO8439909.1"/>
    </source>
</evidence>
<evidence type="ECO:0000313" key="7">
    <source>
        <dbReference type="Proteomes" id="UP000712007"/>
    </source>
</evidence>
<keyword evidence="3" id="KW-0408">Iron</keyword>
<proteinExistence type="predicted"/>
<dbReference type="PROSITE" id="PS51257">
    <property type="entry name" value="PROKAR_LIPOPROTEIN"/>
    <property type="match status" value="1"/>
</dbReference>
<gene>
    <name evidence="6" type="ORF">IAC51_04585</name>
</gene>
<evidence type="ECO:0000256" key="4">
    <source>
        <dbReference type="ARBA" id="ARBA00023014"/>
    </source>
</evidence>
<organism evidence="6 7">
    <name type="scientific">Candidatus Aphodosoma intestinipullorum</name>
    <dbReference type="NCBI Taxonomy" id="2840674"/>
    <lineage>
        <taxon>Bacteria</taxon>
        <taxon>Pseudomonadati</taxon>
        <taxon>Bacteroidota</taxon>
        <taxon>Bacteroidia</taxon>
        <taxon>Bacteroidales</taxon>
        <taxon>Candidatus Aphodosoma</taxon>
    </lineage>
</organism>
<feature type="domain" description="Rieske" evidence="5">
    <location>
        <begin position="86"/>
        <end position="162"/>
    </location>
</feature>
<reference evidence="6" key="2">
    <citation type="journal article" date="2021" name="PeerJ">
        <title>Extensive microbial diversity within the chicken gut microbiome revealed by metagenomics and culture.</title>
        <authorList>
            <person name="Gilroy R."/>
            <person name="Ravi A."/>
            <person name="Getino M."/>
            <person name="Pursley I."/>
            <person name="Horton D.L."/>
            <person name="Alikhan N.F."/>
            <person name="Baker D."/>
            <person name="Gharbi K."/>
            <person name="Hall N."/>
            <person name="Watson M."/>
            <person name="Adriaenssens E.M."/>
            <person name="Foster-Nyarko E."/>
            <person name="Jarju S."/>
            <person name="Secka A."/>
            <person name="Antonio M."/>
            <person name="Oren A."/>
            <person name="Chaudhuri R.R."/>
            <person name="La Ragione R."/>
            <person name="Hildebrand F."/>
            <person name="Pallen M.J."/>
        </authorList>
    </citation>
    <scope>NUCLEOTIDE SEQUENCE</scope>
    <source>
        <strain evidence="6">3924</strain>
    </source>
</reference>
<dbReference type="Gene3D" id="2.102.10.10">
    <property type="entry name" value="Rieske [2Fe-2S] iron-sulphur domain"/>
    <property type="match status" value="1"/>
</dbReference>
<dbReference type="PROSITE" id="PS51296">
    <property type="entry name" value="RIESKE"/>
    <property type="match status" value="1"/>
</dbReference>
<dbReference type="InterPro" id="IPR017941">
    <property type="entry name" value="Rieske_2Fe-2S"/>
</dbReference>
<name>A0A940DJ55_9BACT</name>
<dbReference type="GO" id="GO:0051537">
    <property type="term" value="F:2 iron, 2 sulfur cluster binding"/>
    <property type="evidence" value="ECO:0007669"/>
    <property type="project" value="UniProtKB-KW"/>
</dbReference>
<protein>
    <recommendedName>
        <fullName evidence="5">Rieske domain-containing protein</fullName>
    </recommendedName>
</protein>
<evidence type="ECO:0000256" key="2">
    <source>
        <dbReference type="ARBA" id="ARBA00022723"/>
    </source>
</evidence>
<evidence type="ECO:0000256" key="1">
    <source>
        <dbReference type="ARBA" id="ARBA00022714"/>
    </source>
</evidence>
<dbReference type="GO" id="GO:0046872">
    <property type="term" value="F:metal ion binding"/>
    <property type="evidence" value="ECO:0007669"/>
    <property type="project" value="UniProtKB-KW"/>
</dbReference>
<dbReference type="EMBL" id="JADIMV010000076">
    <property type="protein sequence ID" value="MBO8439909.1"/>
    <property type="molecule type" value="Genomic_DNA"/>
</dbReference>
<accession>A0A940DJ55</accession>
<dbReference type="InterPro" id="IPR036922">
    <property type="entry name" value="Rieske_2Fe-2S_sf"/>
</dbReference>
<reference evidence="6" key="1">
    <citation type="submission" date="2020-10" db="EMBL/GenBank/DDBJ databases">
        <authorList>
            <person name="Gilroy R."/>
        </authorList>
    </citation>
    <scope>NUCLEOTIDE SEQUENCE</scope>
    <source>
        <strain evidence="6">3924</strain>
    </source>
</reference>